<evidence type="ECO:0000313" key="18">
    <source>
        <dbReference type="Proteomes" id="UP000199452"/>
    </source>
</evidence>
<dbReference type="NCBIfam" id="TIGR00083">
    <property type="entry name" value="ribF"/>
    <property type="match status" value="1"/>
</dbReference>
<keyword evidence="10 15" id="KW-0274">FAD</keyword>
<dbReference type="InterPro" id="IPR002606">
    <property type="entry name" value="Riboflavin_kinase_bac"/>
</dbReference>
<evidence type="ECO:0000256" key="12">
    <source>
        <dbReference type="ARBA" id="ARBA00023268"/>
    </source>
</evidence>
<keyword evidence="4 15" id="KW-0285">Flavoprotein</keyword>
<evidence type="ECO:0000256" key="10">
    <source>
        <dbReference type="ARBA" id="ARBA00022827"/>
    </source>
</evidence>
<evidence type="ECO:0000256" key="3">
    <source>
        <dbReference type="ARBA" id="ARBA00005201"/>
    </source>
</evidence>
<evidence type="ECO:0000256" key="6">
    <source>
        <dbReference type="ARBA" id="ARBA00022679"/>
    </source>
</evidence>
<dbReference type="GO" id="GO:0009231">
    <property type="term" value="P:riboflavin biosynthetic process"/>
    <property type="evidence" value="ECO:0007669"/>
    <property type="project" value="InterPro"/>
</dbReference>
<dbReference type="EMBL" id="FMYP01000015">
    <property type="protein sequence ID" value="SDC02848.1"/>
    <property type="molecule type" value="Genomic_DNA"/>
</dbReference>
<reference evidence="17 18" key="1">
    <citation type="submission" date="2016-09" db="EMBL/GenBank/DDBJ databases">
        <authorList>
            <person name="Capua I."/>
            <person name="De Benedictis P."/>
            <person name="Joannis T."/>
            <person name="Lombin L.H."/>
            <person name="Cattoli G."/>
        </authorList>
    </citation>
    <scope>NUCLEOTIDE SEQUENCE [LARGE SCALE GENOMIC DNA]</scope>
    <source>
        <strain evidence="17 18">A7P-90m</strain>
    </source>
</reference>
<organism evidence="17 18">
    <name type="scientific">Williamwhitmania taraxaci</name>
    <dbReference type="NCBI Taxonomy" id="1640674"/>
    <lineage>
        <taxon>Bacteria</taxon>
        <taxon>Pseudomonadati</taxon>
        <taxon>Bacteroidota</taxon>
        <taxon>Bacteroidia</taxon>
        <taxon>Bacteroidales</taxon>
        <taxon>Williamwhitmaniaceae</taxon>
        <taxon>Williamwhitmania</taxon>
    </lineage>
</organism>
<dbReference type="PANTHER" id="PTHR22749:SF6">
    <property type="entry name" value="RIBOFLAVIN KINASE"/>
    <property type="match status" value="1"/>
</dbReference>
<comment type="catalytic activity">
    <reaction evidence="14 15">
        <text>FMN + ATP + H(+) = FAD + diphosphate</text>
        <dbReference type="Rhea" id="RHEA:17237"/>
        <dbReference type="ChEBI" id="CHEBI:15378"/>
        <dbReference type="ChEBI" id="CHEBI:30616"/>
        <dbReference type="ChEBI" id="CHEBI:33019"/>
        <dbReference type="ChEBI" id="CHEBI:57692"/>
        <dbReference type="ChEBI" id="CHEBI:58210"/>
        <dbReference type="EC" id="2.7.7.2"/>
    </reaction>
</comment>
<dbReference type="SMART" id="SM00904">
    <property type="entry name" value="Flavokinase"/>
    <property type="match status" value="1"/>
</dbReference>
<comment type="function">
    <text evidence="1">Catalyzes the phosphorylation of riboflavin to FMN followed by the adenylation of FMN to FAD.</text>
</comment>
<comment type="pathway">
    <text evidence="2 15">Cofactor biosynthesis; FAD biosynthesis; FAD from FMN: step 1/1.</text>
</comment>
<dbReference type="NCBIfam" id="NF004160">
    <property type="entry name" value="PRK05627.1-3"/>
    <property type="match status" value="1"/>
</dbReference>
<evidence type="ECO:0000256" key="7">
    <source>
        <dbReference type="ARBA" id="ARBA00022695"/>
    </source>
</evidence>
<gene>
    <name evidence="17" type="ORF">SAMN05216323_10157</name>
</gene>
<dbReference type="InterPro" id="IPR023468">
    <property type="entry name" value="Riboflavin_kinase"/>
</dbReference>
<dbReference type="SUPFAM" id="SSF82114">
    <property type="entry name" value="Riboflavin kinase-like"/>
    <property type="match status" value="1"/>
</dbReference>
<dbReference type="EC" id="2.7.7.2" evidence="15"/>
<dbReference type="Gene3D" id="3.40.50.620">
    <property type="entry name" value="HUPs"/>
    <property type="match status" value="1"/>
</dbReference>
<comment type="similarity">
    <text evidence="15">Belongs to the ribF family.</text>
</comment>
<sequence>MEIVNLPENITNNSGLVLTLGFFDGVHQGHKTLINRTIAKANAFGFRSAVMTFWPHPRLVLGKDPGNLFFLTTLPEKSELIAKLGVDYFIVQEFNETLAAIEAEEFVRFLAEDYKVRHFVVGKDHRFGRMAKGDFRLLEQLAPKYGYTVEAFDPIQESSENISSTNIRTALASGDLEHANNMLGYPYLLAGTIETGRQLGRTIGFPTANIKPNDTLKLVPAHGVYAVLLHVDGKVEKGMMNIGIRPTVDNTLARTIEVHIINFDADIYNHRIEVAFVKKLRDEIKFPSIEHLKAQLHLDRDHAIEVLENKNLEVFKNYFLTLTV</sequence>
<dbReference type="InterPro" id="IPR023465">
    <property type="entry name" value="Riboflavin_kinase_dom_sf"/>
</dbReference>
<proteinExistence type="inferred from homology"/>
<evidence type="ECO:0000256" key="13">
    <source>
        <dbReference type="ARBA" id="ARBA00047880"/>
    </source>
</evidence>
<comment type="catalytic activity">
    <reaction evidence="13 15">
        <text>riboflavin + ATP = FMN + ADP + H(+)</text>
        <dbReference type="Rhea" id="RHEA:14357"/>
        <dbReference type="ChEBI" id="CHEBI:15378"/>
        <dbReference type="ChEBI" id="CHEBI:30616"/>
        <dbReference type="ChEBI" id="CHEBI:57986"/>
        <dbReference type="ChEBI" id="CHEBI:58210"/>
        <dbReference type="ChEBI" id="CHEBI:456216"/>
        <dbReference type="EC" id="2.7.1.26"/>
    </reaction>
</comment>
<dbReference type="InterPro" id="IPR014729">
    <property type="entry name" value="Rossmann-like_a/b/a_fold"/>
</dbReference>
<dbReference type="Gene3D" id="2.40.30.30">
    <property type="entry name" value="Riboflavin kinase-like"/>
    <property type="match status" value="1"/>
</dbReference>
<dbReference type="UniPathway" id="UPA00277">
    <property type="reaction ID" value="UER00407"/>
</dbReference>
<keyword evidence="18" id="KW-1185">Reference proteome</keyword>
<dbReference type="PIRSF" id="PIRSF004491">
    <property type="entry name" value="FAD_Synth"/>
    <property type="match status" value="1"/>
</dbReference>
<dbReference type="STRING" id="1640674.SAMN05216323_10157"/>
<comment type="pathway">
    <text evidence="3 15">Cofactor biosynthesis; FMN biosynthesis; FMN from riboflavin (ATP route): step 1/1.</text>
</comment>
<evidence type="ECO:0000256" key="11">
    <source>
        <dbReference type="ARBA" id="ARBA00022840"/>
    </source>
</evidence>
<dbReference type="GO" id="GO:0008531">
    <property type="term" value="F:riboflavin kinase activity"/>
    <property type="evidence" value="ECO:0007669"/>
    <property type="project" value="UniProtKB-UniRule"/>
</dbReference>
<dbReference type="CDD" id="cd02064">
    <property type="entry name" value="FAD_synthetase_N"/>
    <property type="match status" value="1"/>
</dbReference>
<dbReference type="Proteomes" id="UP000199452">
    <property type="component" value="Unassembled WGS sequence"/>
</dbReference>
<dbReference type="AlphaFoldDB" id="A0A1G6I8T5"/>
<dbReference type="UniPathway" id="UPA00276">
    <property type="reaction ID" value="UER00406"/>
</dbReference>
<evidence type="ECO:0000256" key="14">
    <source>
        <dbReference type="ARBA" id="ARBA00049494"/>
    </source>
</evidence>
<dbReference type="GO" id="GO:0005524">
    <property type="term" value="F:ATP binding"/>
    <property type="evidence" value="ECO:0007669"/>
    <property type="project" value="UniProtKB-UniRule"/>
</dbReference>
<dbReference type="NCBIfam" id="NF004162">
    <property type="entry name" value="PRK05627.1-5"/>
    <property type="match status" value="1"/>
</dbReference>
<dbReference type="FunFam" id="3.40.50.620:FF:000021">
    <property type="entry name" value="Riboflavin biosynthesis protein"/>
    <property type="match status" value="1"/>
</dbReference>
<dbReference type="GO" id="GO:0009398">
    <property type="term" value="P:FMN biosynthetic process"/>
    <property type="evidence" value="ECO:0007669"/>
    <property type="project" value="UniProtKB-UniRule"/>
</dbReference>
<evidence type="ECO:0000313" key="17">
    <source>
        <dbReference type="EMBL" id="SDC02848.1"/>
    </source>
</evidence>
<keyword evidence="9 15" id="KW-0418">Kinase</keyword>
<protein>
    <recommendedName>
        <fullName evidence="15">Riboflavin biosynthesis protein</fullName>
    </recommendedName>
    <domain>
        <recommendedName>
            <fullName evidence="15">Riboflavin kinase</fullName>
            <ecNumber evidence="15">2.7.1.26</ecNumber>
        </recommendedName>
        <alternativeName>
            <fullName evidence="15">Flavokinase</fullName>
        </alternativeName>
    </domain>
    <domain>
        <recommendedName>
            <fullName evidence="15">FMN adenylyltransferase</fullName>
            <ecNumber evidence="15">2.7.7.2</ecNumber>
        </recommendedName>
        <alternativeName>
            <fullName evidence="15">FAD pyrophosphorylase</fullName>
        </alternativeName>
        <alternativeName>
            <fullName evidence="15">FAD synthase</fullName>
        </alternativeName>
    </domain>
</protein>
<evidence type="ECO:0000256" key="9">
    <source>
        <dbReference type="ARBA" id="ARBA00022777"/>
    </source>
</evidence>
<dbReference type="EC" id="2.7.1.26" evidence="15"/>
<dbReference type="GO" id="GO:0006747">
    <property type="term" value="P:FAD biosynthetic process"/>
    <property type="evidence" value="ECO:0007669"/>
    <property type="project" value="UniProtKB-UniRule"/>
</dbReference>
<keyword evidence="11 15" id="KW-0067">ATP-binding</keyword>
<dbReference type="SUPFAM" id="SSF52374">
    <property type="entry name" value="Nucleotidylyl transferase"/>
    <property type="match status" value="1"/>
</dbReference>
<keyword evidence="7 15" id="KW-0548">Nucleotidyltransferase</keyword>
<evidence type="ECO:0000256" key="5">
    <source>
        <dbReference type="ARBA" id="ARBA00022643"/>
    </source>
</evidence>
<keyword evidence="5 15" id="KW-0288">FMN</keyword>
<dbReference type="OrthoDB" id="9803667at2"/>
<dbReference type="PANTHER" id="PTHR22749">
    <property type="entry name" value="RIBOFLAVIN KINASE/FMN ADENYLYLTRANSFERASE"/>
    <property type="match status" value="1"/>
</dbReference>
<dbReference type="InterPro" id="IPR015864">
    <property type="entry name" value="FAD_synthase"/>
</dbReference>
<accession>A0A1G6I8T5</accession>
<dbReference type="Pfam" id="PF01687">
    <property type="entry name" value="Flavokinase"/>
    <property type="match status" value="1"/>
</dbReference>
<feature type="domain" description="Riboflavin kinase" evidence="16">
    <location>
        <begin position="182"/>
        <end position="308"/>
    </location>
</feature>
<keyword evidence="6 15" id="KW-0808">Transferase</keyword>
<evidence type="ECO:0000256" key="8">
    <source>
        <dbReference type="ARBA" id="ARBA00022741"/>
    </source>
</evidence>
<keyword evidence="12" id="KW-0511">Multifunctional enzyme</keyword>
<evidence type="ECO:0000256" key="15">
    <source>
        <dbReference type="PIRNR" id="PIRNR004491"/>
    </source>
</evidence>
<dbReference type="RefSeq" id="WP_092436801.1">
    <property type="nucleotide sequence ID" value="NZ_FMYP01000015.1"/>
</dbReference>
<evidence type="ECO:0000259" key="16">
    <source>
        <dbReference type="SMART" id="SM00904"/>
    </source>
</evidence>
<dbReference type="InterPro" id="IPR015865">
    <property type="entry name" value="Riboflavin_kinase_bac/euk"/>
</dbReference>
<dbReference type="GO" id="GO:0003919">
    <property type="term" value="F:FMN adenylyltransferase activity"/>
    <property type="evidence" value="ECO:0007669"/>
    <property type="project" value="UniProtKB-UniRule"/>
</dbReference>
<evidence type="ECO:0000256" key="4">
    <source>
        <dbReference type="ARBA" id="ARBA00022630"/>
    </source>
</evidence>
<evidence type="ECO:0000256" key="1">
    <source>
        <dbReference type="ARBA" id="ARBA00002121"/>
    </source>
</evidence>
<keyword evidence="8 15" id="KW-0547">Nucleotide-binding</keyword>
<dbReference type="Pfam" id="PF06574">
    <property type="entry name" value="FAD_syn"/>
    <property type="match status" value="1"/>
</dbReference>
<name>A0A1G6I8T5_9BACT</name>
<evidence type="ECO:0000256" key="2">
    <source>
        <dbReference type="ARBA" id="ARBA00004726"/>
    </source>
</evidence>